<feature type="compositionally biased region" description="Low complexity" evidence="4">
    <location>
        <begin position="1638"/>
        <end position="1649"/>
    </location>
</feature>
<feature type="region of interest" description="Disordered" evidence="4">
    <location>
        <begin position="229"/>
        <end position="264"/>
    </location>
</feature>
<feature type="repeat" description="Pumilio" evidence="3">
    <location>
        <begin position="714"/>
        <end position="752"/>
    </location>
</feature>
<proteinExistence type="predicted"/>
<dbReference type="SUPFAM" id="SSF48371">
    <property type="entry name" value="ARM repeat"/>
    <property type="match status" value="4"/>
</dbReference>
<feature type="region of interest" description="Disordered" evidence="4">
    <location>
        <begin position="390"/>
        <end position="453"/>
    </location>
</feature>
<evidence type="ECO:0000313" key="7">
    <source>
        <dbReference type="Proteomes" id="UP000095767"/>
    </source>
</evidence>
<protein>
    <recommendedName>
        <fullName evidence="5">PUM-HD domain-containing protein</fullName>
    </recommendedName>
</protein>
<feature type="compositionally biased region" description="Low complexity" evidence="4">
    <location>
        <begin position="471"/>
        <end position="481"/>
    </location>
</feature>
<feature type="repeat" description="Pumilio" evidence="3">
    <location>
        <begin position="288"/>
        <end position="324"/>
    </location>
</feature>
<keyword evidence="7" id="KW-1185">Reference proteome</keyword>
<feature type="region of interest" description="Disordered" evidence="4">
    <location>
        <begin position="1"/>
        <end position="21"/>
    </location>
</feature>
<feature type="domain" description="PUM-HD" evidence="5">
    <location>
        <begin position="26"/>
        <end position="395"/>
    </location>
</feature>
<evidence type="ECO:0000259" key="5">
    <source>
        <dbReference type="PROSITE" id="PS50303"/>
    </source>
</evidence>
<sequence length="2080" mass="227507">MSRLSVLQPPSTPISSTSQDGSLDPYASALLRALRADASRLRLTREEVRARLLHDPKDLSLLMSAESSAHVVHLLAEGDERTLWGVLARVKPVLHEVMGSSEGHAVFLALLRACEGRFNELKDIVNIACNGRGLLMRAVQQDLGEEALKELIEVVARQPQLPALLIDGLLGESLMEQRKGPVLLRHCFTYLPYENCKIIIRVALATIDKMLSSRNGWRCLAECLAKRKKRRPPGPRGVHLEADQGNRQGSMQVESDKTSSRGTRRSSYFLQHVLRCDSEQLKLRIAERVAENIMELSVHKFGHFVVEACILWPATRAALRRVLDAFLGVGDYELELLVRGLYSSYVLQKLLRRDKHNFPVPTAELATRIEALPPAPNTSAIKLGASIAMEPNHPRLPADPSSSQQQPVQSTLPPERRAIQRPPPPFQQPLYQRPPPPPQYPLPHPQPPRLPLPQRTWSDILAMLDTSVAQSSSTPSFSASQGQTSASGPQAGATDSFFSRGDNASLNSYASALLRADQVDRQSGSWAPVIPQLTQVEDRALQHVQERLPGNVVFGCSSAHAVMLLKEGDEEVRASLFGKVMGALQFVMGSSEWCVVFVELIRAGRFDELQKIVNAACQGEVSLMQVAENECGYVILEDFRDVLSSTFGPMSMVECFAAAENLDLPTELEEMILTETVGLAKGKYSLAPACRSNHFLQAVLERGGDLLKERITTNVLEHLVDLSVHQCGTRVVQACFLRTGTSRLPLLQRVLAEFQRLPVEQLARLVQDRTASFVVSELLQAGKDDFPDAARELALRIQTVPAARREEADQTPAVKRFRTAPPFPKSPVSNAFAPPCFPHPGCATNAGALTGIVPAQLPAGLHDACWTAQMSREVFDEMPQSSLALLNMKTMSGQLVAALAMHGADLGLGAPGSRELPASALAPSALKAQGNVMLPVSTDPALDNDGGRRRPLLPRRLLQPSAASCRPLVAAAAAVASDGAGHATAAEPAPAPPAAGDDVVGESPTDASIPSNIWAFDFAGTPVAAPSSIPNFINNQYLPWPSVSQSGAAALFSASGHNTSLGMYAFVPRIAPFAAPSFDQWSSASHWASLPSSSANGPQPGAATASFLRGHNASLDPRPSACLIAPLANLQTDARLPLELFWAKLLCSPMRPDLVMFREIAARVVIMLDQGDLTLHLWVLNAVLGDAHMVIGSDVGAAVFVALLRAVERAERLEDLYGIVQAAASPFDSRLLMGVANRKPGEIALKALFRVAAARGRQLCRPLIDCFVHGWIMERSNGPELLQHFFTTFSSAVSPSPASLEVLTSDSYIELKDRIRSCVKWNLRRLSRHCFGNYVVQACYVPNPRHSDMPLLSRGLDAFLDLDDVKLLDMVHDRFGNHVLSKLLYTGNDTETPLEWTRTVDLARRIQTALGTDQDRVSARQVASESQSLIESDPAAASQRVQQARRSRYRVGLLPASRGVPRARRLYKLRPAPAKSSTEDSQTKSSAIQFLPRRPPIAMDATQPSAAAASTKPAAPIDPAALSAYFRVMQLGDPSSPREQPQPPKVPAPTTRPEVLMMQQLQAAQQYCYPPQPQSYCVGESSTGAGYVPPYASHSPGSFCDSHFGEHSPRLHAPAAPTPSVTPKPGAGAGHFDPIAPSYPSESPSSSTPSPSPSPSASHYQFIPSAPNLGTACFARDPNSSLNPYASGLNPYAEAFQNPPHANPAGYGSWMPAPEVPYYPTLTLEQVRSRLLRRPMESNLLMFPETAAHVFRLLVEDDEQARRSVLARVRSDVRSVMGSNERHAVLLALIRACAERLDELQDIVHAVYKGNGYLMGDAKNNYGLAALWYLIKAVAPHAQLLVQLICWLLREGLMEQLRGAELLQHCFTRMSYEDSKVRDTSHHQRIVIIKFATLKFNELIFSSSFGSRCLAECFVHARGDELRALEEIVLNRTIELAMGQYSNYFLQRVIEYGREPLQAAIADAVADDVVNLSLDRFGSYVVEACFLLARTPAPLHRLLGTFLMLPGEQLSELVRGDYSNYVVSKLLDTARNHFPQEARVLARHIEKLPPEVQREMHARAVMKVVGKLTQRHLRRHALLY</sequence>
<keyword evidence="2" id="KW-0810">Translation regulation</keyword>
<dbReference type="Proteomes" id="UP000095767">
    <property type="component" value="Unassembled WGS sequence"/>
</dbReference>
<dbReference type="GO" id="GO:0006417">
    <property type="term" value="P:regulation of translation"/>
    <property type="evidence" value="ECO:0007669"/>
    <property type="project" value="UniProtKB-KW"/>
</dbReference>
<dbReference type="InterPro" id="IPR001313">
    <property type="entry name" value="Pumilio_RNA-bd_rpt"/>
</dbReference>
<evidence type="ECO:0000256" key="3">
    <source>
        <dbReference type="PROSITE-ProRule" id="PRU00317"/>
    </source>
</evidence>
<gene>
    <name evidence="6" type="ORF">BAE44_0017239</name>
</gene>
<organism evidence="6 7">
    <name type="scientific">Dichanthelium oligosanthes</name>
    <dbReference type="NCBI Taxonomy" id="888268"/>
    <lineage>
        <taxon>Eukaryota</taxon>
        <taxon>Viridiplantae</taxon>
        <taxon>Streptophyta</taxon>
        <taxon>Embryophyta</taxon>
        <taxon>Tracheophyta</taxon>
        <taxon>Spermatophyta</taxon>
        <taxon>Magnoliopsida</taxon>
        <taxon>Liliopsida</taxon>
        <taxon>Poales</taxon>
        <taxon>Poaceae</taxon>
        <taxon>PACMAD clade</taxon>
        <taxon>Panicoideae</taxon>
        <taxon>Panicodae</taxon>
        <taxon>Paniceae</taxon>
        <taxon>Dichantheliinae</taxon>
        <taxon>Dichanthelium</taxon>
    </lineage>
</organism>
<keyword evidence="1" id="KW-0677">Repeat</keyword>
<feature type="region of interest" description="Disordered" evidence="4">
    <location>
        <begin position="1603"/>
        <end position="1661"/>
    </location>
</feature>
<comment type="caution">
    <text evidence="6">The sequence shown here is derived from an EMBL/GenBank/DDBJ whole genome shotgun (WGS) entry which is preliminary data.</text>
</comment>
<dbReference type="InterPro" id="IPR033133">
    <property type="entry name" value="PUM-HD"/>
</dbReference>
<feature type="region of interest" description="Disordered" evidence="4">
    <location>
        <begin position="471"/>
        <end position="499"/>
    </location>
</feature>
<feature type="repeat" description="Pumilio" evidence="3">
    <location>
        <begin position="1361"/>
        <end position="1401"/>
    </location>
</feature>
<feature type="region of interest" description="Disordered" evidence="4">
    <location>
        <begin position="1469"/>
        <end position="1495"/>
    </location>
</feature>
<evidence type="ECO:0000256" key="2">
    <source>
        <dbReference type="ARBA" id="ARBA00022845"/>
    </source>
</evidence>
<dbReference type="PANTHER" id="PTHR12537">
    <property type="entry name" value="RNA BINDING PROTEIN PUMILIO-RELATED"/>
    <property type="match status" value="1"/>
</dbReference>
<reference evidence="6 7" key="1">
    <citation type="submission" date="2016-09" db="EMBL/GenBank/DDBJ databases">
        <title>The draft genome of Dichanthelium oligosanthes: A C3 panicoid grass species.</title>
        <authorList>
            <person name="Studer A.J."/>
            <person name="Schnable J.C."/>
            <person name="Brutnell T.P."/>
        </authorList>
    </citation>
    <scope>NUCLEOTIDE SEQUENCE [LARGE SCALE GENOMIC DNA]</scope>
    <source>
        <strain evidence="7">cv. Kellogg 1175</strain>
        <tissue evidence="6">Leaf</tissue>
    </source>
</reference>
<dbReference type="SMART" id="SM00025">
    <property type="entry name" value="Pumilio"/>
    <property type="match status" value="9"/>
</dbReference>
<dbReference type="PANTHER" id="PTHR12537:SF133">
    <property type="entry name" value="OS03G0193150 PROTEIN"/>
    <property type="match status" value="1"/>
</dbReference>
<dbReference type="STRING" id="888268.A0A1E5V9P5"/>
<feature type="compositionally biased region" description="Low complexity" evidence="4">
    <location>
        <begin position="400"/>
        <end position="413"/>
    </location>
</feature>
<feature type="compositionally biased region" description="Pro residues" evidence="4">
    <location>
        <begin position="421"/>
        <end position="451"/>
    </location>
</feature>
<dbReference type="EMBL" id="LWDX02047230">
    <property type="protein sequence ID" value="OEL21744.1"/>
    <property type="molecule type" value="Genomic_DNA"/>
</dbReference>
<dbReference type="InterPro" id="IPR011989">
    <property type="entry name" value="ARM-like"/>
</dbReference>
<dbReference type="GO" id="GO:0003729">
    <property type="term" value="F:mRNA binding"/>
    <property type="evidence" value="ECO:0007669"/>
    <property type="project" value="TreeGrafter"/>
</dbReference>
<dbReference type="PROSITE" id="PS50303">
    <property type="entry name" value="PUM_HD"/>
    <property type="match status" value="2"/>
</dbReference>
<feature type="domain" description="PUM-HD" evidence="5">
    <location>
        <begin position="1746"/>
        <end position="2069"/>
    </location>
</feature>
<dbReference type="GO" id="GO:0005737">
    <property type="term" value="C:cytoplasm"/>
    <property type="evidence" value="ECO:0007669"/>
    <property type="project" value="TreeGrafter"/>
</dbReference>
<name>A0A1E5V9P5_9POAL</name>
<accession>A0A1E5V9P5</accession>
<feature type="region of interest" description="Disordered" evidence="4">
    <location>
        <begin position="983"/>
        <end position="1004"/>
    </location>
</feature>
<evidence type="ECO:0000313" key="6">
    <source>
        <dbReference type="EMBL" id="OEL21744.1"/>
    </source>
</evidence>
<evidence type="ECO:0000256" key="1">
    <source>
        <dbReference type="ARBA" id="ARBA00022737"/>
    </source>
</evidence>
<dbReference type="Pfam" id="PF00806">
    <property type="entry name" value="PUF"/>
    <property type="match status" value="5"/>
</dbReference>
<dbReference type="InterPro" id="IPR016024">
    <property type="entry name" value="ARM-type_fold"/>
</dbReference>
<dbReference type="Gene3D" id="1.25.10.10">
    <property type="entry name" value="Leucine-rich Repeat Variant"/>
    <property type="match status" value="4"/>
</dbReference>
<evidence type="ECO:0000256" key="4">
    <source>
        <dbReference type="SAM" id="MobiDB-lite"/>
    </source>
</evidence>
<dbReference type="PROSITE" id="PS50302">
    <property type="entry name" value="PUM"/>
    <property type="match status" value="5"/>
</dbReference>
<dbReference type="OrthoDB" id="677338at2759"/>
<feature type="repeat" description="Pumilio" evidence="3">
    <location>
        <begin position="1927"/>
        <end position="1963"/>
    </location>
</feature>
<feature type="repeat" description="Pumilio" evidence="3">
    <location>
        <begin position="1964"/>
        <end position="2000"/>
    </location>
</feature>